<dbReference type="SUPFAM" id="SSF55424">
    <property type="entry name" value="FAD/NAD-linked reductases, dimerisation (C-terminal) domain"/>
    <property type="match status" value="1"/>
</dbReference>
<organism evidence="7">
    <name type="scientific">Spironucleus salmonicida</name>
    <dbReference type="NCBI Taxonomy" id="348837"/>
    <lineage>
        <taxon>Eukaryota</taxon>
        <taxon>Metamonada</taxon>
        <taxon>Diplomonadida</taxon>
        <taxon>Hexamitidae</taxon>
        <taxon>Hexamitinae</taxon>
        <taxon>Spironucleus</taxon>
    </lineage>
</organism>
<evidence type="ECO:0000256" key="3">
    <source>
        <dbReference type="ARBA" id="ARBA00022827"/>
    </source>
</evidence>
<dbReference type="VEuPathDB" id="GiardiaDB:SS50377_27630"/>
<dbReference type="PRINTS" id="PR00411">
    <property type="entry name" value="PNDRDTASEI"/>
</dbReference>
<name>V6LQR7_9EUKA</name>
<comment type="cofactor">
    <cofactor evidence="1">
        <name>FAD</name>
        <dbReference type="ChEBI" id="CHEBI:57692"/>
    </cofactor>
</comment>
<evidence type="ECO:0000259" key="6">
    <source>
        <dbReference type="Pfam" id="PF07992"/>
    </source>
</evidence>
<dbReference type="InterPro" id="IPR036188">
    <property type="entry name" value="FAD/NAD-bd_sf"/>
</dbReference>
<dbReference type="Pfam" id="PF07992">
    <property type="entry name" value="Pyr_redox_2"/>
    <property type="match status" value="1"/>
</dbReference>
<dbReference type="SUPFAM" id="SSF51905">
    <property type="entry name" value="FAD/NAD(P)-binding domain"/>
    <property type="match status" value="1"/>
</dbReference>
<evidence type="ECO:0000256" key="2">
    <source>
        <dbReference type="ARBA" id="ARBA00022630"/>
    </source>
</evidence>
<sequence length="495" mass="54849">MGCGQIQLQYAQPKFQNEKDIDLSLDLDIPIIQKQVSNHVVIIGCTHAGTVAAAVLRNGSKAIQITIFEKNQTISFLSCGIHLALMGVCTNLNQMFYNSIATLKSLDIEVQDNTEVQQIDYGARIVYFKNQSTCLLGSINYDKLIIATGSKQYLPKLIKMNSPRILFCKNYNDTLKLLKLKFKTVAILGAGHIGTELAYALTEVKAKVKLIDQSQRIMQKYFEEFYTDIIQDEFLTKGAELFLGQQIKSVESTDTGVCILFGDQQIEAEFVILAAGFSPNTKMVLQSDNLKILKHNNTALQVNSKQETSILNVYAAGDCCQIFNNSVKQDLYLPLATHAIRQGAVAAYQILGKDITMQGTQGSFGIQIFSFALACTGISSDTMGIQNIAKIMLSEDIIRNFTPTEDDISSIIIIFSEVTFKILGCQIMGTRDSTGLVDLVSMAISQNMTIQELSMIEISSNSNIGPFMHILQKVCLAAFLQVPRFEKQQLDEQIE</sequence>
<dbReference type="GO" id="GO:0016491">
    <property type="term" value="F:oxidoreductase activity"/>
    <property type="evidence" value="ECO:0007669"/>
    <property type="project" value="UniProtKB-KW"/>
</dbReference>
<dbReference type="Gene3D" id="3.50.50.60">
    <property type="entry name" value="FAD/NAD(P)-binding domain"/>
    <property type="match status" value="2"/>
</dbReference>
<proteinExistence type="predicted"/>
<keyword evidence="5" id="KW-0676">Redox-active center</keyword>
<dbReference type="Proteomes" id="UP000018208">
    <property type="component" value="Unassembled WGS sequence"/>
</dbReference>
<dbReference type="AlphaFoldDB" id="V6LQR7"/>
<dbReference type="PRINTS" id="PR00368">
    <property type="entry name" value="FADPNR"/>
</dbReference>
<dbReference type="EMBL" id="KI546073">
    <property type="protein sequence ID" value="EST46593.1"/>
    <property type="molecule type" value="Genomic_DNA"/>
</dbReference>
<dbReference type="EMBL" id="AUWU02000007">
    <property type="protein sequence ID" value="KAH0571329.1"/>
    <property type="molecule type" value="Genomic_DNA"/>
</dbReference>
<dbReference type="InterPro" id="IPR050260">
    <property type="entry name" value="FAD-bd_OxRdtase"/>
</dbReference>
<evidence type="ECO:0000256" key="5">
    <source>
        <dbReference type="ARBA" id="ARBA00023284"/>
    </source>
</evidence>
<protein>
    <submittedName>
        <fullName evidence="7">NADH oxidase</fullName>
    </submittedName>
</protein>
<feature type="domain" description="FAD/NAD(P)-binding" evidence="6">
    <location>
        <begin position="39"/>
        <end position="343"/>
    </location>
</feature>
<dbReference type="PANTHER" id="PTHR43429:SF1">
    <property type="entry name" value="NAD(P)H SULFUR OXIDOREDUCTASE (COA-DEPENDENT)"/>
    <property type="match status" value="1"/>
</dbReference>
<dbReference type="Gene3D" id="3.30.390.30">
    <property type="match status" value="1"/>
</dbReference>
<gene>
    <name evidence="7" type="ORF">SS50377_13397</name>
    <name evidence="8" type="ORF">SS50377_27630</name>
</gene>
<evidence type="ECO:0000313" key="9">
    <source>
        <dbReference type="Proteomes" id="UP000018208"/>
    </source>
</evidence>
<keyword evidence="9" id="KW-1185">Reference proteome</keyword>
<keyword evidence="4" id="KW-0560">Oxidoreductase</keyword>
<dbReference type="PANTHER" id="PTHR43429">
    <property type="entry name" value="PYRIDINE NUCLEOTIDE-DISULFIDE OXIDOREDUCTASE DOMAIN-CONTAINING"/>
    <property type="match status" value="1"/>
</dbReference>
<evidence type="ECO:0000313" key="8">
    <source>
        <dbReference type="EMBL" id="KAH0571329.1"/>
    </source>
</evidence>
<dbReference type="InterPro" id="IPR016156">
    <property type="entry name" value="FAD/NAD-linked_Rdtase_dimer_sf"/>
</dbReference>
<keyword evidence="2" id="KW-0285">Flavoprotein</keyword>
<reference evidence="8" key="2">
    <citation type="submission" date="2020-12" db="EMBL/GenBank/DDBJ databases">
        <title>New Spironucleus salmonicida genome in near-complete chromosomes.</title>
        <authorList>
            <person name="Xu F."/>
            <person name="Kurt Z."/>
            <person name="Jimenez-Gonzalez A."/>
            <person name="Astvaldsson A."/>
            <person name="Andersson J.O."/>
            <person name="Svard S.G."/>
        </authorList>
    </citation>
    <scope>NUCLEOTIDE SEQUENCE</scope>
    <source>
        <strain evidence="8">ATCC 50377</strain>
    </source>
</reference>
<evidence type="ECO:0000256" key="4">
    <source>
        <dbReference type="ARBA" id="ARBA00023002"/>
    </source>
</evidence>
<reference evidence="7 8" key="1">
    <citation type="journal article" date="2014" name="PLoS Genet.">
        <title>The Genome of Spironucleus salmonicida Highlights a Fish Pathogen Adapted to Fluctuating Environments.</title>
        <authorList>
            <person name="Xu F."/>
            <person name="Jerlstrom-Hultqvist J."/>
            <person name="Einarsson E."/>
            <person name="Astvaldsson A."/>
            <person name="Svard S.G."/>
            <person name="Andersson J.O."/>
        </authorList>
    </citation>
    <scope>NUCLEOTIDE SEQUENCE</scope>
    <source>
        <strain evidence="8">ATCC 50377</strain>
    </source>
</reference>
<dbReference type="OrthoDB" id="361797at2759"/>
<evidence type="ECO:0000313" key="7">
    <source>
        <dbReference type="EMBL" id="EST46593.1"/>
    </source>
</evidence>
<dbReference type="InterPro" id="IPR023753">
    <property type="entry name" value="FAD/NAD-binding_dom"/>
</dbReference>
<evidence type="ECO:0000256" key="1">
    <source>
        <dbReference type="ARBA" id="ARBA00001974"/>
    </source>
</evidence>
<keyword evidence="3" id="KW-0274">FAD</keyword>
<accession>V6LQR7</accession>